<dbReference type="InterPro" id="IPR022709">
    <property type="entry name" value="SCAI"/>
</dbReference>
<dbReference type="STRING" id="946362.F2U1W3"/>
<evidence type="ECO:0000313" key="2">
    <source>
        <dbReference type="EMBL" id="EGD81615.1"/>
    </source>
</evidence>
<dbReference type="GeneID" id="16077412"/>
<dbReference type="GO" id="GO:0006351">
    <property type="term" value="P:DNA-templated transcription"/>
    <property type="evidence" value="ECO:0007669"/>
    <property type="project" value="InterPro"/>
</dbReference>
<dbReference type="OrthoDB" id="525027at2759"/>
<dbReference type="Pfam" id="PF12070">
    <property type="entry name" value="SCAI"/>
    <property type="match status" value="2"/>
</dbReference>
<feature type="compositionally biased region" description="Polar residues" evidence="1">
    <location>
        <begin position="165"/>
        <end position="177"/>
    </location>
</feature>
<feature type="compositionally biased region" description="Low complexity" evidence="1">
    <location>
        <begin position="201"/>
        <end position="212"/>
    </location>
</feature>
<keyword evidence="3" id="KW-1185">Reference proteome</keyword>
<feature type="compositionally biased region" description="Basic and acidic residues" evidence="1">
    <location>
        <begin position="178"/>
        <end position="196"/>
    </location>
</feature>
<organism evidence="2 3">
    <name type="scientific">Salpingoeca rosetta (strain ATCC 50818 / BSB-021)</name>
    <dbReference type="NCBI Taxonomy" id="946362"/>
    <lineage>
        <taxon>Eukaryota</taxon>
        <taxon>Choanoflagellata</taxon>
        <taxon>Craspedida</taxon>
        <taxon>Salpingoecidae</taxon>
        <taxon>Salpingoeca</taxon>
    </lineage>
</organism>
<gene>
    <name evidence="2" type="ORF">PTSG_11870</name>
</gene>
<reference evidence="2" key="1">
    <citation type="submission" date="2009-08" db="EMBL/GenBank/DDBJ databases">
        <title>Annotation of Salpingoeca rosetta.</title>
        <authorList>
            <consortium name="The Broad Institute Genome Sequencing Platform"/>
            <person name="Russ C."/>
            <person name="Cuomo C."/>
            <person name="Burger G."/>
            <person name="Gray M.W."/>
            <person name="Holland P.W.H."/>
            <person name="King N."/>
            <person name="Lang F.B.F."/>
            <person name="Roger A.J."/>
            <person name="Ruiz-Trillo I."/>
            <person name="Young S.K."/>
            <person name="Zeng Q."/>
            <person name="Gargeya S."/>
            <person name="Alvarado L."/>
            <person name="Berlin A."/>
            <person name="Chapman S.B."/>
            <person name="Chen Z."/>
            <person name="Freedman E."/>
            <person name="Gellesch M."/>
            <person name="Goldberg J."/>
            <person name="Griggs A."/>
            <person name="Gujja S."/>
            <person name="Heilman E."/>
            <person name="Heiman D."/>
            <person name="Howarth C."/>
            <person name="Mehta T."/>
            <person name="Neiman D."/>
            <person name="Pearson M."/>
            <person name="Roberts A."/>
            <person name="Saif S."/>
            <person name="Shea T."/>
            <person name="Shenoy N."/>
            <person name="Sisk P."/>
            <person name="Stolte C."/>
            <person name="Sykes S."/>
            <person name="White J."/>
            <person name="Yandava C."/>
            <person name="Haas B."/>
            <person name="Nusbaum C."/>
            <person name="Birren B."/>
        </authorList>
    </citation>
    <scope>NUCLEOTIDE SEQUENCE</scope>
    <source>
        <strain evidence="2">ATCC 50818</strain>
    </source>
</reference>
<evidence type="ECO:0000256" key="1">
    <source>
        <dbReference type="SAM" id="MobiDB-lite"/>
    </source>
</evidence>
<accession>F2U1W3</accession>
<feature type="compositionally biased region" description="Low complexity" evidence="1">
    <location>
        <begin position="139"/>
        <end position="151"/>
    </location>
</feature>
<evidence type="ECO:0000313" key="3">
    <source>
        <dbReference type="Proteomes" id="UP000007799"/>
    </source>
</evidence>
<dbReference type="KEGG" id="sre:PTSG_11870"/>
<dbReference type="GO" id="GO:0003714">
    <property type="term" value="F:transcription corepressor activity"/>
    <property type="evidence" value="ECO:0007669"/>
    <property type="project" value="InterPro"/>
</dbReference>
<protein>
    <submittedName>
        <fullName evidence="2">Uncharacterized protein</fullName>
    </submittedName>
</protein>
<proteinExistence type="predicted"/>
<dbReference type="RefSeq" id="XP_004996819.1">
    <property type="nucleotide sequence ID" value="XM_004996762.1"/>
</dbReference>
<dbReference type="Proteomes" id="UP000007799">
    <property type="component" value="Unassembled WGS sequence"/>
</dbReference>
<dbReference type="AlphaFoldDB" id="F2U1W3"/>
<feature type="compositionally biased region" description="Low complexity" evidence="1">
    <location>
        <begin position="280"/>
        <end position="292"/>
    </location>
</feature>
<dbReference type="EMBL" id="GL832959">
    <property type="protein sequence ID" value="EGD81615.1"/>
    <property type="molecule type" value="Genomic_DNA"/>
</dbReference>
<dbReference type="PANTHER" id="PTHR21243">
    <property type="entry name" value="PROTEIN SCAI"/>
    <property type="match status" value="1"/>
</dbReference>
<sequence length="731" mass="79258">MASKSGASKSSSAADIVREYQSLHRECHGLFSQLGTLPEYGSHHWQPFFTRAFAAFSRLWKLQREHRDTLMAAGALSRLRVGEIANRIAQLYGHYYTRTGNPTYLKQALSFYQSIHDRGYFNKPAATDSTSAVKDGKPSTGRNGSSSSSHGAGTGTSGPSKDAETTAQADVSGTSTHTRNDDDDRSHTSKRTHAEASTEPSAEQQSKAAKASTGNGNATAFSAKAGGDDDDDHDHDNDNDNKGTVPAAAKKGGGVPPEVTSAYLTSLIPPPEEEGPPTPSDASDAAQATADDGPQGSTARRTRTKAPTPPRDLGETTVVPPANPRKPTRAIINPPLLEGVWNEERVLRYYARFAVTALLLYGNCPHRGEGGAGVQCSSNLCSLLRGIRAKVHEIASPERAKLWEREFDAAVAMGDAITSVNFPCRRAKPEAMAKFDHRTHVREVLVVDSRSPRHAATNRLAFSEITLNILFHMQLFEIAPGTKADDLHAHKAGLHMPDVTQLLAFSSIALRELPANSMFVLNISADASPENDALVLETEKDGAIMESKLYPQDLAFLIRTPLLLIIESPAADAFLQLSVSNKHGMPLFLITAPGPWPAPWQQFFPCSCLTAFLADPFVAFQGVVQQLGGPAAEMAPHRKEYDRLLEVFMRSLRDAQREPVRTLLQDFFLLRLLAHAIIAKRLLHGTAIINVVCPINLQGVDTHCETYLQALVAACFQQMHGGQQLVATMAS</sequence>
<name>F2U1W3_SALR5</name>
<feature type="region of interest" description="Disordered" evidence="1">
    <location>
        <begin position="124"/>
        <end position="327"/>
    </location>
</feature>
<dbReference type="FunCoup" id="F2U1W3">
    <property type="interactions" value="980"/>
</dbReference>
<dbReference type="InParanoid" id="F2U1W3"/>